<accession>A0AB39KRV7</accession>
<gene>
    <name evidence="3" type="ORF">ABOZ73_16655</name>
</gene>
<keyword evidence="2" id="KW-1133">Transmembrane helix</keyword>
<keyword evidence="2" id="KW-0472">Membrane</keyword>
<proteinExistence type="predicted"/>
<evidence type="ECO:0000313" key="3">
    <source>
        <dbReference type="EMBL" id="XDO96384.1"/>
    </source>
</evidence>
<keyword evidence="2" id="KW-0812">Transmembrane</keyword>
<dbReference type="AlphaFoldDB" id="A0AB39KRV7"/>
<reference evidence="3" key="1">
    <citation type="submission" date="2024-06" db="EMBL/GenBank/DDBJ databases">
        <title>Caulobacter inopinatus, sp. nov.</title>
        <authorList>
            <person name="Donachie S.P."/>
        </authorList>
    </citation>
    <scope>NUCLEOTIDE SEQUENCE</scope>
    <source>
        <strain evidence="3">73W</strain>
    </source>
</reference>
<evidence type="ECO:0000256" key="1">
    <source>
        <dbReference type="SAM" id="MobiDB-lite"/>
    </source>
</evidence>
<sequence>MAEKMQGSVKRGWVILGVVGVLIVGAIAYFGMSGPGHQSGGQIAATSPAGGQEAPREQSPAQPQN</sequence>
<organism evidence="3">
    <name type="scientific">Caulobacter sp. 73W</name>
    <dbReference type="NCBI Taxonomy" id="3161137"/>
    <lineage>
        <taxon>Bacteria</taxon>
        <taxon>Pseudomonadati</taxon>
        <taxon>Pseudomonadota</taxon>
        <taxon>Alphaproteobacteria</taxon>
        <taxon>Caulobacterales</taxon>
        <taxon>Caulobacteraceae</taxon>
        <taxon>Caulobacter</taxon>
    </lineage>
</organism>
<protein>
    <submittedName>
        <fullName evidence="3">Uncharacterized protein</fullName>
    </submittedName>
</protein>
<evidence type="ECO:0000256" key="2">
    <source>
        <dbReference type="SAM" id="Phobius"/>
    </source>
</evidence>
<name>A0AB39KRV7_9CAUL</name>
<feature type="transmembrane region" description="Helical" evidence="2">
    <location>
        <begin position="12"/>
        <end position="32"/>
    </location>
</feature>
<dbReference type="EMBL" id="CP158375">
    <property type="protein sequence ID" value="XDO96384.1"/>
    <property type="molecule type" value="Genomic_DNA"/>
</dbReference>
<feature type="region of interest" description="Disordered" evidence="1">
    <location>
        <begin position="37"/>
        <end position="65"/>
    </location>
</feature>
<dbReference type="RefSeq" id="WP_369059236.1">
    <property type="nucleotide sequence ID" value="NZ_CP158375.1"/>
</dbReference>